<dbReference type="NCBIfam" id="TIGR00500">
    <property type="entry name" value="met_pdase_I"/>
    <property type="match status" value="1"/>
</dbReference>
<keyword evidence="3 6" id="KW-0645">Protease</keyword>
<dbReference type="InterPro" id="IPR002467">
    <property type="entry name" value="Pept_M24A_MAP1"/>
</dbReference>
<dbReference type="PRINTS" id="PR00599">
    <property type="entry name" value="MAPEPTIDASE"/>
</dbReference>
<feature type="binding site" evidence="6">
    <location>
        <position position="232"/>
    </location>
    <ligand>
        <name>a divalent metal cation</name>
        <dbReference type="ChEBI" id="CHEBI:60240"/>
        <label>1</label>
    </ligand>
</feature>
<dbReference type="PANTHER" id="PTHR43330">
    <property type="entry name" value="METHIONINE AMINOPEPTIDASE"/>
    <property type="match status" value="1"/>
</dbReference>
<comment type="subunit">
    <text evidence="6">Monomer.</text>
</comment>
<dbReference type="HAMAP" id="MF_01974">
    <property type="entry name" value="MetAP_1"/>
    <property type="match status" value="1"/>
</dbReference>
<reference evidence="9 10" key="1">
    <citation type="submission" date="2016-10" db="EMBL/GenBank/DDBJ databases">
        <authorList>
            <person name="de Groot N.N."/>
        </authorList>
    </citation>
    <scope>NUCLEOTIDE SEQUENCE [LARGE SCALE GENOMIC DNA]</scope>
    <source>
        <strain evidence="9 10">DSM 20678</strain>
    </source>
</reference>
<feature type="binding site" evidence="6">
    <location>
        <position position="105"/>
    </location>
    <ligand>
        <name>a divalent metal cation</name>
        <dbReference type="ChEBI" id="CHEBI:60240"/>
        <label>1</label>
    </ligand>
</feature>
<evidence type="ECO:0000313" key="10">
    <source>
        <dbReference type="Proteomes" id="UP000198577"/>
    </source>
</evidence>
<dbReference type="InterPro" id="IPR001714">
    <property type="entry name" value="Pept_M24_MAP"/>
</dbReference>
<evidence type="ECO:0000256" key="7">
    <source>
        <dbReference type="RuleBase" id="RU003653"/>
    </source>
</evidence>
<feature type="binding site" evidence="6">
    <location>
        <position position="77"/>
    </location>
    <ligand>
        <name>substrate</name>
    </ligand>
</feature>
<dbReference type="STRING" id="937334.SAMN05444406_105106"/>
<dbReference type="AlphaFoldDB" id="A0A1I5TXQ7"/>
<dbReference type="EMBL" id="FOXR01000005">
    <property type="protein sequence ID" value="SFP87799.1"/>
    <property type="molecule type" value="Genomic_DNA"/>
</dbReference>
<feature type="binding site" evidence="6">
    <location>
        <position position="232"/>
    </location>
    <ligand>
        <name>a divalent metal cation</name>
        <dbReference type="ChEBI" id="CHEBI:60240"/>
        <label>2</label>
        <note>catalytic</note>
    </ligand>
</feature>
<dbReference type="InterPro" id="IPR000994">
    <property type="entry name" value="Pept_M24"/>
</dbReference>
<sequence length="247" mass="27019">MIIIKSKKELEIMREAGKIVAGAHELVAKSIEVGMTTAQLNRLVEEYIYRHNAIPSFKGYHGFPASICTSINNQVIHGIPGPVQLQDGDIVSVDIGVMYKGYHGDAAKTYAVGNVHPRALQLIKTVEEAFYEGLKYARPGYRLSDISHAIQIFVESKGYSVVKAFVGHGIGQNMHEDPQVPNYGPPGRGVRLRPGMTLAIEPMINEGTDQVVILDDGWTVVTQDGSLSAHYEHTIAITDGDPEILTQ</sequence>
<feature type="binding site" evidence="6">
    <location>
        <position position="168"/>
    </location>
    <ligand>
        <name>a divalent metal cation</name>
        <dbReference type="ChEBI" id="CHEBI:60240"/>
        <label>2</label>
        <note>catalytic</note>
    </ligand>
</feature>
<dbReference type="Pfam" id="PF00557">
    <property type="entry name" value="Peptidase_M24"/>
    <property type="match status" value="1"/>
</dbReference>
<dbReference type="Proteomes" id="UP000198577">
    <property type="component" value="Unassembled WGS sequence"/>
</dbReference>
<keyword evidence="4 6" id="KW-0479">Metal-binding</keyword>
<protein>
    <recommendedName>
        <fullName evidence="6 7">Methionine aminopeptidase</fullName>
        <shortName evidence="6">MAP</shortName>
        <shortName evidence="6">MetAP</shortName>
        <ecNumber evidence="6 7">3.4.11.18</ecNumber>
    </recommendedName>
    <alternativeName>
        <fullName evidence="6">Peptidase M</fullName>
    </alternativeName>
</protein>
<dbReference type="GO" id="GO:0004239">
    <property type="term" value="F:initiator methionyl aminopeptidase activity"/>
    <property type="evidence" value="ECO:0007669"/>
    <property type="project" value="UniProtKB-UniRule"/>
</dbReference>
<dbReference type="Gene3D" id="3.90.230.10">
    <property type="entry name" value="Creatinase/methionine aminopeptidase superfamily"/>
    <property type="match status" value="1"/>
</dbReference>
<name>A0A1I5TXQ7_9FIRM</name>
<dbReference type="GO" id="GO:0046872">
    <property type="term" value="F:metal ion binding"/>
    <property type="evidence" value="ECO:0007669"/>
    <property type="project" value="UniProtKB-UniRule"/>
</dbReference>
<dbReference type="PANTHER" id="PTHR43330:SF27">
    <property type="entry name" value="METHIONINE AMINOPEPTIDASE"/>
    <property type="match status" value="1"/>
</dbReference>
<comment type="cofactor">
    <cofactor evidence="6">
        <name>Co(2+)</name>
        <dbReference type="ChEBI" id="CHEBI:48828"/>
    </cofactor>
    <cofactor evidence="6">
        <name>Zn(2+)</name>
        <dbReference type="ChEBI" id="CHEBI:29105"/>
    </cofactor>
    <cofactor evidence="6">
        <name>Mn(2+)</name>
        <dbReference type="ChEBI" id="CHEBI:29035"/>
    </cofactor>
    <cofactor evidence="6">
        <name>Fe(2+)</name>
        <dbReference type="ChEBI" id="CHEBI:29033"/>
    </cofactor>
    <text evidence="6">Binds 2 divalent metal cations per subunit. Has a high-affinity and a low affinity metal-binding site. The true nature of the physiological cofactor is under debate. The enzyme is active with cobalt, zinc, manganese or divalent iron ions. Most likely, methionine aminopeptidases function as mononuclear Fe(2+)-metalloproteases under physiological conditions, and the catalytically relevant metal-binding site has been assigned to the histidine-containing high-affinity site.</text>
</comment>
<evidence type="ECO:0000313" key="9">
    <source>
        <dbReference type="EMBL" id="SFP87799.1"/>
    </source>
</evidence>
<dbReference type="InterPro" id="IPR036005">
    <property type="entry name" value="Creatinase/aminopeptidase-like"/>
</dbReference>
<feature type="binding site" evidence="6">
    <location>
        <position position="105"/>
    </location>
    <ligand>
        <name>a divalent metal cation</name>
        <dbReference type="ChEBI" id="CHEBI:60240"/>
        <label>2</label>
        <note>catalytic</note>
    </ligand>
</feature>
<comment type="function">
    <text evidence="1 6">Removes the N-terminal methionine from nascent proteins. The N-terminal methionine is often cleaved when the second residue in the primary sequence is small and uncharged (Met-Ala-, Cys, Gly, Pro, Ser, Thr, or Val). Requires deformylation of the N(alpha)-formylated initiator methionine before it can be hydrolyzed.</text>
</comment>
<dbReference type="GO" id="GO:0070006">
    <property type="term" value="F:metalloaminopeptidase activity"/>
    <property type="evidence" value="ECO:0007669"/>
    <property type="project" value="UniProtKB-UniRule"/>
</dbReference>
<keyword evidence="2 6" id="KW-0031">Aminopeptidase</keyword>
<evidence type="ECO:0000256" key="1">
    <source>
        <dbReference type="ARBA" id="ARBA00002521"/>
    </source>
</evidence>
<comment type="catalytic activity">
    <reaction evidence="6 7">
        <text>Release of N-terminal amino acids, preferentially methionine, from peptides and arylamides.</text>
        <dbReference type="EC" id="3.4.11.18"/>
    </reaction>
</comment>
<feature type="domain" description="Peptidase M24" evidence="8">
    <location>
        <begin position="11"/>
        <end position="239"/>
    </location>
</feature>
<gene>
    <name evidence="6" type="primary">map</name>
    <name evidence="9" type="ORF">SAMN05444406_105106</name>
</gene>
<evidence type="ECO:0000256" key="3">
    <source>
        <dbReference type="ARBA" id="ARBA00022670"/>
    </source>
</evidence>
<dbReference type="GO" id="GO:0005829">
    <property type="term" value="C:cytosol"/>
    <property type="evidence" value="ECO:0007669"/>
    <property type="project" value="TreeGrafter"/>
</dbReference>
<feature type="binding site" evidence="6">
    <location>
        <position position="175"/>
    </location>
    <ligand>
        <name>substrate</name>
    </ligand>
</feature>
<dbReference type="SUPFAM" id="SSF55920">
    <property type="entry name" value="Creatinase/aminopeptidase"/>
    <property type="match status" value="1"/>
</dbReference>
<dbReference type="CDD" id="cd01086">
    <property type="entry name" value="MetAP1"/>
    <property type="match status" value="1"/>
</dbReference>
<comment type="similarity">
    <text evidence="6">Belongs to the peptidase M24A family. Methionine aminopeptidase type 1 subfamily.</text>
</comment>
<evidence type="ECO:0000256" key="2">
    <source>
        <dbReference type="ARBA" id="ARBA00022438"/>
    </source>
</evidence>
<dbReference type="RefSeq" id="WP_025748434.1">
    <property type="nucleotide sequence ID" value="NZ_FOXR01000005.1"/>
</dbReference>
<organism evidence="9 10">
    <name type="scientific">Caldicoprobacter faecalis</name>
    <dbReference type="NCBI Taxonomy" id="937334"/>
    <lineage>
        <taxon>Bacteria</taxon>
        <taxon>Bacillati</taxon>
        <taxon>Bacillota</taxon>
        <taxon>Clostridia</taxon>
        <taxon>Caldicoprobacterales</taxon>
        <taxon>Caldicoprobacteraceae</taxon>
        <taxon>Caldicoprobacter</taxon>
    </lineage>
</organism>
<dbReference type="OrthoDB" id="9802055at2"/>
<feature type="binding site" evidence="6">
    <location>
        <position position="94"/>
    </location>
    <ligand>
        <name>a divalent metal cation</name>
        <dbReference type="ChEBI" id="CHEBI:60240"/>
        <label>1</label>
    </ligand>
</feature>
<evidence type="ECO:0000256" key="5">
    <source>
        <dbReference type="ARBA" id="ARBA00022801"/>
    </source>
</evidence>
<evidence type="ECO:0000259" key="8">
    <source>
        <dbReference type="Pfam" id="PF00557"/>
    </source>
</evidence>
<proteinExistence type="inferred from homology"/>
<dbReference type="GO" id="GO:0006508">
    <property type="term" value="P:proteolysis"/>
    <property type="evidence" value="ECO:0007669"/>
    <property type="project" value="UniProtKB-KW"/>
</dbReference>
<keyword evidence="5 6" id="KW-0378">Hydrolase</keyword>
<feature type="binding site" evidence="6">
    <location>
        <position position="201"/>
    </location>
    <ligand>
        <name>a divalent metal cation</name>
        <dbReference type="ChEBI" id="CHEBI:60240"/>
        <label>2</label>
        <note>catalytic</note>
    </ligand>
</feature>
<evidence type="ECO:0000256" key="6">
    <source>
        <dbReference type="HAMAP-Rule" id="MF_01974"/>
    </source>
</evidence>
<evidence type="ECO:0000256" key="4">
    <source>
        <dbReference type="ARBA" id="ARBA00022723"/>
    </source>
</evidence>
<dbReference type="PROSITE" id="PS00680">
    <property type="entry name" value="MAP_1"/>
    <property type="match status" value="1"/>
</dbReference>
<keyword evidence="10" id="KW-1185">Reference proteome</keyword>
<dbReference type="EC" id="3.4.11.18" evidence="6 7"/>
<accession>A0A1I5TXQ7</accession>